<gene>
    <name evidence="2" type="ORF">Trco_004662</name>
</gene>
<evidence type="ECO:0000259" key="1">
    <source>
        <dbReference type="Pfam" id="PF07287"/>
    </source>
</evidence>
<dbReference type="Pfam" id="PF07287">
    <property type="entry name" value="AtuA"/>
    <property type="match status" value="1"/>
</dbReference>
<comment type="caution">
    <text evidence="2">The sequence shown here is derived from an EMBL/GenBank/DDBJ whole genome shotgun (WGS) entry which is preliminary data.</text>
</comment>
<sequence>MAKDTASFLDSLEDMPIEAANAYLGYRAIKKGLDEDANILICGRISDASPVIAAAAWWYDWSEADLDQLAGSLIAGHLIECSTYVTGRNFSGASRHPHSDFLRLGAGISEILPSDAMVS</sequence>
<dbReference type="PANTHER" id="PTHR47585">
    <property type="match status" value="1"/>
</dbReference>
<dbReference type="AlphaFoldDB" id="A0A9P8TUH8"/>
<protein>
    <recommendedName>
        <fullName evidence="1">Acyclic terpene utilisation N-terminal domain-containing protein</fullName>
    </recommendedName>
</protein>
<dbReference type="OrthoDB" id="10265871at2759"/>
<dbReference type="InterPro" id="IPR010839">
    <property type="entry name" value="AtuA_N"/>
</dbReference>
<proteinExistence type="predicted"/>
<feature type="domain" description="Acyclic terpene utilisation N-terminal" evidence="1">
    <location>
        <begin position="11"/>
        <end position="112"/>
    </location>
</feature>
<organism evidence="2 3">
    <name type="scientific">Trichoderma cornu-damae</name>
    <dbReference type="NCBI Taxonomy" id="654480"/>
    <lineage>
        <taxon>Eukaryota</taxon>
        <taxon>Fungi</taxon>
        <taxon>Dikarya</taxon>
        <taxon>Ascomycota</taxon>
        <taxon>Pezizomycotina</taxon>
        <taxon>Sordariomycetes</taxon>
        <taxon>Hypocreomycetidae</taxon>
        <taxon>Hypocreales</taxon>
        <taxon>Hypocreaceae</taxon>
        <taxon>Trichoderma</taxon>
    </lineage>
</organism>
<name>A0A9P8TUH8_9HYPO</name>
<dbReference type="EMBL" id="JAIWOZ010000004">
    <property type="protein sequence ID" value="KAH6605509.1"/>
    <property type="molecule type" value="Genomic_DNA"/>
</dbReference>
<dbReference type="PANTHER" id="PTHR47585:SF1">
    <property type="entry name" value="DUF1446 DOMAIN-CONTAINING PROTEIN"/>
    <property type="match status" value="1"/>
</dbReference>
<keyword evidence="3" id="KW-1185">Reference proteome</keyword>
<accession>A0A9P8TUH8</accession>
<evidence type="ECO:0000313" key="3">
    <source>
        <dbReference type="Proteomes" id="UP000827724"/>
    </source>
</evidence>
<reference evidence="2" key="1">
    <citation type="submission" date="2021-08" db="EMBL/GenBank/DDBJ databases">
        <title>Chromosome-Level Trichoderma cornu-damae using Hi-C Data.</title>
        <authorList>
            <person name="Kim C.S."/>
        </authorList>
    </citation>
    <scope>NUCLEOTIDE SEQUENCE</scope>
    <source>
        <strain evidence="2">KA19-0412C</strain>
    </source>
</reference>
<evidence type="ECO:0000313" key="2">
    <source>
        <dbReference type="EMBL" id="KAH6605509.1"/>
    </source>
</evidence>
<dbReference type="Proteomes" id="UP000827724">
    <property type="component" value="Unassembled WGS sequence"/>
</dbReference>